<dbReference type="Proteomes" id="UP001176521">
    <property type="component" value="Unassembled WGS sequence"/>
</dbReference>
<evidence type="ECO:0000313" key="2">
    <source>
        <dbReference type="Proteomes" id="UP001176521"/>
    </source>
</evidence>
<feature type="non-terminal residue" evidence="1">
    <location>
        <position position="102"/>
    </location>
</feature>
<accession>A0AAN6G7Q6</accession>
<organism evidence="1 2">
    <name type="scientific">Tilletia horrida</name>
    <dbReference type="NCBI Taxonomy" id="155126"/>
    <lineage>
        <taxon>Eukaryota</taxon>
        <taxon>Fungi</taxon>
        <taxon>Dikarya</taxon>
        <taxon>Basidiomycota</taxon>
        <taxon>Ustilaginomycotina</taxon>
        <taxon>Exobasidiomycetes</taxon>
        <taxon>Tilletiales</taxon>
        <taxon>Tilletiaceae</taxon>
        <taxon>Tilletia</taxon>
    </lineage>
</organism>
<evidence type="ECO:0000313" key="1">
    <source>
        <dbReference type="EMBL" id="KAK0518592.1"/>
    </source>
</evidence>
<dbReference type="AlphaFoldDB" id="A0AAN6G7Q6"/>
<protein>
    <submittedName>
        <fullName evidence="1">Uncharacterized protein</fullName>
    </submittedName>
</protein>
<keyword evidence="2" id="KW-1185">Reference proteome</keyword>
<dbReference type="EMBL" id="JAPDMQ010001234">
    <property type="protein sequence ID" value="KAK0518592.1"/>
    <property type="molecule type" value="Genomic_DNA"/>
</dbReference>
<comment type="caution">
    <text evidence="1">The sequence shown here is derived from an EMBL/GenBank/DDBJ whole genome shotgun (WGS) entry which is preliminary data.</text>
</comment>
<proteinExistence type="predicted"/>
<gene>
    <name evidence="1" type="ORF">OC842_007745</name>
</gene>
<name>A0AAN6G7Q6_9BASI</name>
<sequence length="102" mass="11843">MSASFNPHPIGISFRLDDFLTRRAFLHGWGVTEIDGNRDLDQIAALELVPFNRGRVLKWPLSIARLTRLIRQTFFLPEDLPIRIHCRRSTFPPNIDDFVIVD</sequence>
<reference evidence="1" key="1">
    <citation type="journal article" date="2023" name="PhytoFront">
        <title>Draft Genome Resources of Seven Strains of Tilletia horrida, Causal Agent of Kernel Smut of Rice.</title>
        <authorList>
            <person name="Khanal S."/>
            <person name="Antony Babu S."/>
            <person name="Zhou X.G."/>
        </authorList>
    </citation>
    <scope>NUCLEOTIDE SEQUENCE</scope>
    <source>
        <strain evidence="1">TX3</strain>
    </source>
</reference>